<feature type="compositionally biased region" description="Basic and acidic residues" evidence="1">
    <location>
        <begin position="46"/>
        <end position="60"/>
    </location>
</feature>
<name>A0AAN9AH00_HALRR</name>
<dbReference type="EMBL" id="JAXCGZ010000088">
    <property type="protein sequence ID" value="KAK7086756.1"/>
    <property type="molecule type" value="Genomic_DNA"/>
</dbReference>
<keyword evidence="3" id="KW-1185">Reference proteome</keyword>
<dbReference type="AlphaFoldDB" id="A0AAN9AH00"/>
<dbReference type="Proteomes" id="UP001381693">
    <property type="component" value="Unassembled WGS sequence"/>
</dbReference>
<feature type="compositionally biased region" description="Polar residues" evidence="1">
    <location>
        <begin position="23"/>
        <end position="32"/>
    </location>
</feature>
<evidence type="ECO:0000313" key="3">
    <source>
        <dbReference type="Proteomes" id="UP001381693"/>
    </source>
</evidence>
<reference evidence="2 3" key="1">
    <citation type="submission" date="2023-11" db="EMBL/GenBank/DDBJ databases">
        <title>Halocaridina rubra genome assembly.</title>
        <authorList>
            <person name="Smith C."/>
        </authorList>
    </citation>
    <scope>NUCLEOTIDE SEQUENCE [LARGE SCALE GENOMIC DNA]</scope>
    <source>
        <strain evidence="2">EP-1</strain>
        <tissue evidence="2">Whole</tissue>
    </source>
</reference>
<evidence type="ECO:0000313" key="2">
    <source>
        <dbReference type="EMBL" id="KAK7086756.1"/>
    </source>
</evidence>
<accession>A0AAN9AH00</accession>
<evidence type="ECO:0000256" key="1">
    <source>
        <dbReference type="SAM" id="MobiDB-lite"/>
    </source>
</evidence>
<protein>
    <submittedName>
        <fullName evidence="2">Uncharacterized protein</fullName>
    </submittedName>
</protein>
<feature type="region of interest" description="Disordered" evidence="1">
    <location>
        <begin position="19"/>
        <end position="65"/>
    </location>
</feature>
<feature type="compositionally biased region" description="Low complexity" evidence="1">
    <location>
        <begin position="33"/>
        <end position="42"/>
    </location>
</feature>
<organism evidence="2 3">
    <name type="scientific">Halocaridina rubra</name>
    <name type="common">Hawaiian red shrimp</name>
    <dbReference type="NCBI Taxonomy" id="373956"/>
    <lineage>
        <taxon>Eukaryota</taxon>
        <taxon>Metazoa</taxon>
        <taxon>Ecdysozoa</taxon>
        <taxon>Arthropoda</taxon>
        <taxon>Crustacea</taxon>
        <taxon>Multicrustacea</taxon>
        <taxon>Malacostraca</taxon>
        <taxon>Eumalacostraca</taxon>
        <taxon>Eucarida</taxon>
        <taxon>Decapoda</taxon>
        <taxon>Pleocyemata</taxon>
        <taxon>Caridea</taxon>
        <taxon>Atyoidea</taxon>
        <taxon>Atyidae</taxon>
        <taxon>Halocaridina</taxon>
    </lineage>
</organism>
<proteinExistence type="predicted"/>
<comment type="caution">
    <text evidence="2">The sequence shown here is derived from an EMBL/GenBank/DDBJ whole genome shotgun (WGS) entry which is preliminary data.</text>
</comment>
<gene>
    <name evidence="2" type="ORF">SK128_005586</name>
</gene>
<sequence length="905" mass="101230">MTEKKFETSISEESCKNCRLSDSDSSIADLTNSPKSSPVKSVEPGFNRKKEQFSPGKHIDMSQSSKSSQDVLLFSQNSAKLDLDSHTIDNCIESIRVSESEDEDEEMLLSPSVNFKNLTQSSLPLLQPVCDILPSCDASTDVCWVNQTPAQNANISPLQCRNGESVSTKQKDLIIRDKLSPEGSLISPFIGQRGMSLKENTMELKKRMCTIQNVDLPDSLQEKNPRISCPESIMEINGIKDLGVSSTASITQPLVDDGKTIVDNTVDIDIFENKVSVAKITKRENLKRKSDVLDENIIGKSSVKSLACVTALVEKPPAIINKPFSACLEPSDSDEDPVYGYKNENQRISSIDLICPKYSKELSLKNKTIHENPKLAYIKSEDENLIDCHKRILNLINRSLLTLEKYQRNLTCRIQWSQPIGIDKRLKDALDRPRVLRKQDETLQNSVDKELSHRVTRSALRTSPAAQEIDSFSEESLPDVAMYSGWIDASGKTSVKKGNLRMGLSRKSPKLSATLLNKNMNVDSDSDDFDIVPTSRPTPHTKQMALVSSKSDQSRVCSKANPLLRIDEEEETNFDIDDILENTPKSSLVADGNVICLAQDSKLKIESSKVEESRDQPENIHVGHIPRKRLRKTFSLTAKLDEDHQESSRSDGPAIKIENIDVRNRNINQVVTPRKPVHCIEETKVKNRGIIRSPAQVPNSESVRNKEPLLFFISDNAKLNENRRIDQIAESIPEINPTTKISTNERSLKTKEQPVSIKPEPLRLKGKHLRRKGRATTSREKHIDCQYEIEDFPSPSAETAVQDHLNNGVTANNPEEESIECPLCQKTFSINVIEVHASTCLDPHESHAPQQVENVNLRGRRTNPPKDVMTCIDSSGDESGAVQVVSVSRRERARTPLDHARLHVL</sequence>